<proteinExistence type="predicted"/>
<organism evidence="1 2">
    <name type="scientific">Paenibacillus azoreducens</name>
    <dbReference type="NCBI Taxonomy" id="116718"/>
    <lineage>
        <taxon>Bacteria</taxon>
        <taxon>Bacillati</taxon>
        <taxon>Bacillota</taxon>
        <taxon>Bacilli</taxon>
        <taxon>Bacillales</taxon>
        <taxon>Paenibacillaceae</taxon>
        <taxon>Paenibacillus</taxon>
    </lineage>
</organism>
<gene>
    <name evidence="1" type="ORF">J34TS1_27620</name>
</gene>
<comment type="caution">
    <text evidence="1">The sequence shown here is derived from an EMBL/GenBank/DDBJ whole genome shotgun (WGS) entry which is preliminary data.</text>
</comment>
<evidence type="ECO:0000313" key="2">
    <source>
        <dbReference type="Proteomes" id="UP000682811"/>
    </source>
</evidence>
<reference evidence="1 2" key="1">
    <citation type="submission" date="2021-03" db="EMBL/GenBank/DDBJ databases">
        <title>Antimicrobial resistance genes in bacteria isolated from Japanese honey, and their potential for conferring macrolide and lincosamide resistance in the American foulbrood pathogen Paenibacillus larvae.</title>
        <authorList>
            <person name="Okamoto M."/>
            <person name="Kumagai M."/>
            <person name="Kanamori H."/>
            <person name="Takamatsu D."/>
        </authorList>
    </citation>
    <scope>NUCLEOTIDE SEQUENCE [LARGE SCALE GENOMIC DNA]</scope>
    <source>
        <strain evidence="1 2">J34TS1</strain>
    </source>
</reference>
<dbReference type="EMBL" id="BORT01000011">
    <property type="protein sequence ID" value="GIO47997.1"/>
    <property type="molecule type" value="Genomic_DNA"/>
</dbReference>
<dbReference type="RefSeq" id="WP_212978736.1">
    <property type="nucleotide sequence ID" value="NZ_AP025343.1"/>
</dbReference>
<dbReference type="Proteomes" id="UP000682811">
    <property type="component" value="Unassembled WGS sequence"/>
</dbReference>
<accession>A0A920CT37</accession>
<sequence>MSRDWQHDAEFLDKTVIGWDRLGIKTDVLDIAVHYHQQYAAEKARADKAEAELEQVRQSTRFWYIQLKNKEHSQKEELLAEHIIEVEDREQKLKENIERVLKHDNPYGALDILEQVVSTLYPKEEADHAGQGY</sequence>
<name>A0A920CT37_9BACL</name>
<dbReference type="AlphaFoldDB" id="A0A920CT37"/>
<protein>
    <submittedName>
        <fullName evidence="1">Uncharacterized protein</fullName>
    </submittedName>
</protein>
<keyword evidence="2" id="KW-1185">Reference proteome</keyword>
<evidence type="ECO:0000313" key="1">
    <source>
        <dbReference type="EMBL" id="GIO47997.1"/>
    </source>
</evidence>